<comment type="similarity">
    <text evidence="2 8">Belongs to the Aux/IAA family.</text>
</comment>
<keyword evidence="4 8" id="KW-0805">Transcription regulation</keyword>
<dbReference type="PANTHER" id="PTHR31734:SF87">
    <property type="entry name" value="AUXIN-RESPONSIVE PROTEIN IAA5"/>
    <property type="match status" value="1"/>
</dbReference>
<dbReference type="Gene3D" id="3.10.20.90">
    <property type="entry name" value="Phosphatidylinositol 3-kinase Catalytic Subunit, Chain A, domain 1"/>
    <property type="match status" value="1"/>
</dbReference>
<evidence type="ECO:0000256" key="6">
    <source>
        <dbReference type="ARBA" id="ARBA00023242"/>
    </source>
</evidence>
<keyword evidence="5 8" id="KW-0804">Transcription</keyword>
<keyword evidence="12" id="KW-1185">Reference proteome</keyword>
<proteinExistence type="inferred from homology"/>
<reference evidence="11" key="1">
    <citation type="submission" date="2023-03" db="EMBL/GenBank/DDBJ databases">
        <authorList>
            <person name="Julca I."/>
        </authorList>
    </citation>
    <scope>NUCLEOTIDE SEQUENCE</scope>
</reference>
<evidence type="ECO:0000256" key="3">
    <source>
        <dbReference type="ARBA" id="ARBA00022491"/>
    </source>
</evidence>
<evidence type="ECO:0000256" key="9">
    <source>
        <dbReference type="SAM" id="MobiDB-lite"/>
    </source>
</evidence>
<dbReference type="GO" id="GO:0009734">
    <property type="term" value="P:auxin-activated signaling pathway"/>
    <property type="evidence" value="ECO:0007669"/>
    <property type="project" value="UniProtKB-UniRule"/>
</dbReference>
<keyword evidence="6 8" id="KW-0539">Nucleus</keyword>
<dbReference type="AlphaFoldDB" id="A0AAV1C6T4"/>
<comment type="subunit">
    <text evidence="8">Homodimers and heterodimers.</text>
</comment>
<evidence type="ECO:0000313" key="12">
    <source>
        <dbReference type="Proteomes" id="UP001161247"/>
    </source>
</evidence>
<evidence type="ECO:0000256" key="5">
    <source>
        <dbReference type="ARBA" id="ARBA00023163"/>
    </source>
</evidence>
<evidence type="ECO:0000256" key="2">
    <source>
        <dbReference type="ARBA" id="ARBA00006728"/>
    </source>
</evidence>
<dbReference type="EMBL" id="OX459118">
    <property type="protein sequence ID" value="CAI9090828.1"/>
    <property type="molecule type" value="Genomic_DNA"/>
</dbReference>
<gene>
    <name evidence="11" type="ORF">OLC1_LOCUS2893</name>
</gene>
<evidence type="ECO:0000256" key="7">
    <source>
        <dbReference type="ARBA" id="ARBA00023294"/>
    </source>
</evidence>
<feature type="region of interest" description="Disordered" evidence="9">
    <location>
        <begin position="33"/>
        <end position="56"/>
    </location>
</feature>
<dbReference type="Pfam" id="PF02309">
    <property type="entry name" value="AUX_IAA"/>
    <property type="match status" value="2"/>
</dbReference>
<evidence type="ECO:0000259" key="10">
    <source>
        <dbReference type="PROSITE" id="PS51745"/>
    </source>
</evidence>
<name>A0AAV1C6T4_OLDCO</name>
<evidence type="ECO:0000256" key="4">
    <source>
        <dbReference type="ARBA" id="ARBA00023015"/>
    </source>
</evidence>
<comment type="subcellular location">
    <subcellularLocation>
        <location evidence="1 8">Nucleus</location>
    </subcellularLocation>
</comment>
<dbReference type="InterPro" id="IPR003311">
    <property type="entry name" value="AUX_IAA"/>
</dbReference>
<accession>A0AAV1C6T4</accession>
<sequence>MARDDLGLNITELRLGLPGSSICQGLEKKGKKGLFPDIESGEKGSSSSDSKSPHKNEVVGWPPVWAPVVRTKSSISEQVLKMYVKVSMDGAPFLRKIDLTAQKGYSDLIAQLVKLFGSYGIDEGSLDYVVIYEDKEGDWMLMGDVPWSIFLESCKRLRIVRSSDRRIGIGELHTKS</sequence>
<evidence type="ECO:0000256" key="8">
    <source>
        <dbReference type="RuleBase" id="RU004549"/>
    </source>
</evidence>
<keyword evidence="7 8" id="KW-0927">Auxin signaling pathway</keyword>
<dbReference type="GO" id="GO:0005634">
    <property type="term" value="C:nucleus"/>
    <property type="evidence" value="ECO:0007669"/>
    <property type="project" value="UniProtKB-SubCell"/>
</dbReference>
<feature type="domain" description="PB1" evidence="10">
    <location>
        <begin position="81"/>
        <end position="167"/>
    </location>
</feature>
<dbReference type="GO" id="GO:0006355">
    <property type="term" value="P:regulation of DNA-templated transcription"/>
    <property type="evidence" value="ECO:0007669"/>
    <property type="project" value="InterPro"/>
</dbReference>
<dbReference type="PANTHER" id="PTHR31734">
    <property type="entry name" value="AUXIN-RESPONSIVE PROTEIN IAA17"/>
    <property type="match status" value="1"/>
</dbReference>
<evidence type="ECO:0000313" key="11">
    <source>
        <dbReference type="EMBL" id="CAI9090828.1"/>
    </source>
</evidence>
<comment type="function">
    <text evidence="8">Aux/IAA proteins are short-lived transcriptional factors that function as repressors of early auxin response genes at low auxin concentrations.</text>
</comment>
<keyword evidence="3 8" id="KW-0678">Repressor</keyword>
<protein>
    <recommendedName>
        <fullName evidence="8">Auxin-responsive protein</fullName>
    </recommendedName>
</protein>
<evidence type="ECO:0000256" key="1">
    <source>
        <dbReference type="ARBA" id="ARBA00004123"/>
    </source>
</evidence>
<dbReference type="Proteomes" id="UP001161247">
    <property type="component" value="Chromosome 1"/>
</dbReference>
<dbReference type="InterPro" id="IPR053793">
    <property type="entry name" value="PB1-like"/>
</dbReference>
<dbReference type="InterPro" id="IPR033389">
    <property type="entry name" value="AUX/IAA_dom"/>
</dbReference>
<dbReference type="PROSITE" id="PS51745">
    <property type="entry name" value="PB1"/>
    <property type="match status" value="1"/>
</dbReference>
<dbReference type="SUPFAM" id="SSF54277">
    <property type="entry name" value="CAD &amp; PB1 domains"/>
    <property type="match status" value="1"/>
</dbReference>
<organism evidence="11 12">
    <name type="scientific">Oldenlandia corymbosa var. corymbosa</name>
    <dbReference type="NCBI Taxonomy" id="529605"/>
    <lineage>
        <taxon>Eukaryota</taxon>
        <taxon>Viridiplantae</taxon>
        <taxon>Streptophyta</taxon>
        <taxon>Embryophyta</taxon>
        <taxon>Tracheophyta</taxon>
        <taxon>Spermatophyta</taxon>
        <taxon>Magnoliopsida</taxon>
        <taxon>eudicotyledons</taxon>
        <taxon>Gunneridae</taxon>
        <taxon>Pentapetalae</taxon>
        <taxon>asterids</taxon>
        <taxon>lamiids</taxon>
        <taxon>Gentianales</taxon>
        <taxon>Rubiaceae</taxon>
        <taxon>Rubioideae</taxon>
        <taxon>Spermacoceae</taxon>
        <taxon>Hedyotis-Oldenlandia complex</taxon>
        <taxon>Oldenlandia</taxon>
    </lineage>
</organism>